<organism evidence="8 9">
    <name type="scientific">Mortierella isabellina</name>
    <name type="common">Filamentous fungus</name>
    <name type="synonym">Umbelopsis isabellina</name>
    <dbReference type="NCBI Taxonomy" id="91625"/>
    <lineage>
        <taxon>Eukaryota</taxon>
        <taxon>Fungi</taxon>
        <taxon>Fungi incertae sedis</taxon>
        <taxon>Mucoromycota</taxon>
        <taxon>Mucoromycotina</taxon>
        <taxon>Umbelopsidomycetes</taxon>
        <taxon>Umbelopsidales</taxon>
        <taxon>Umbelopsidaceae</taxon>
        <taxon>Umbelopsis</taxon>
    </lineage>
</organism>
<dbReference type="Proteomes" id="UP000654370">
    <property type="component" value="Unassembled WGS sequence"/>
</dbReference>
<dbReference type="Gene3D" id="3.30.70.330">
    <property type="match status" value="1"/>
</dbReference>
<evidence type="ECO:0000256" key="4">
    <source>
        <dbReference type="ARBA" id="ARBA00023187"/>
    </source>
</evidence>
<dbReference type="InterPro" id="IPR003954">
    <property type="entry name" value="RRM_euk-type"/>
</dbReference>
<dbReference type="GO" id="GO:0003723">
    <property type="term" value="F:RNA binding"/>
    <property type="evidence" value="ECO:0007669"/>
    <property type="project" value="UniProtKB-KW"/>
</dbReference>
<evidence type="ECO:0000256" key="3">
    <source>
        <dbReference type="ARBA" id="ARBA00022884"/>
    </source>
</evidence>
<dbReference type="SMART" id="SM00361">
    <property type="entry name" value="RRM_1"/>
    <property type="match status" value="1"/>
</dbReference>
<comment type="subcellular location">
    <subcellularLocation>
        <location evidence="1">Nucleus</location>
    </subcellularLocation>
</comment>
<keyword evidence="9" id="KW-1185">Reference proteome</keyword>
<dbReference type="Pfam" id="PF00076">
    <property type="entry name" value="RRM_1"/>
    <property type="match status" value="1"/>
</dbReference>
<evidence type="ECO:0000256" key="6">
    <source>
        <dbReference type="SAM" id="MobiDB-lite"/>
    </source>
</evidence>
<dbReference type="PANTHER" id="PTHR13288:SF8">
    <property type="entry name" value="SPLICING FACTOR 45"/>
    <property type="match status" value="1"/>
</dbReference>
<keyword evidence="5" id="KW-0539">Nucleus</keyword>
<feature type="domain" description="RNA recognition motif" evidence="7">
    <location>
        <begin position="349"/>
        <end position="430"/>
    </location>
</feature>
<evidence type="ECO:0000313" key="9">
    <source>
        <dbReference type="Proteomes" id="UP000654370"/>
    </source>
</evidence>
<feature type="compositionally biased region" description="Low complexity" evidence="6">
    <location>
        <begin position="213"/>
        <end position="229"/>
    </location>
</feature>
<feature type="region of interest" description="Disordered" evidence="6">
    <location>
        <begin position="290"/>
        <end position="342"/>
    </location>
</feature>
<dbReference type="GO" id="GO:0071011">
    <property type="term" value="C:precatalytic spliceosome"/>
    <property type="evidence" value="ECO:0007669"/>
    <property type="project" value="TreeGrafter"/>
</dbReference>
<name>A0A8H7UEL6_MORIS</name>
<dbReference type="CDD" id="cd12647">
    <property type="entry name" value="RRM_UHM_SPF45"/>
    <property type="match status" value="1"/>
</dbReference>
<dbReference type="InterPro" id="IPR000504">
    <property type="entry name" value="RRM_dom"/>
</dbReference>
<keyword evidence="3" id="KW-0694">RNA-binding</keyword>
<sequence>MSFSLYGDLPKPKSAKNDGEKSSDGDEIAKAWAAVAPPTAPKQEVPVPVAPTPAETAKPTGWALYNQFRPVMRKPTIQAKPKMHKPIIPVGGKVVSTMPAQTYQAASPAEAMTTPQPTASVVQNSVPLKTSVEDVNGFADLPSNVKKAKRMHKNKQKDPLAAMEFDMSEDYDPVRPNDYEAYMDQKRQRREEEERKRLEQITRSSRRSRSRSDASSESSSKSRSPSPSRYNKMFAPPESLRGPESKKVLSENIQSEPLTAMLETTVASSAPINLEETAEDAWLRRARLSGKADVVSPKSPSPSPEPDEHLGRTDDGDDRDENFNLEGSGGQHNLSRGTETTARREATQIVLLRNMVGPGEVDDMLQHETADECGKYGKVERCLIFEVPESQVGANQAVRIFVKFDSAIAAQRAVDDLNGRYFGGRVVTATFYDPARFEKLDLGPTKEEMSSPTM</sequence>
<dbReference type="InterPro" id="IPR040052">
    <property type="entry name" value="RBM17"/>
</dbReference>
<dbReference type="InterPro" id="IPR012677">
    <property type="entry name" value="Nucleotide-bd_a/b_plait_sf"/>
</dbReference>
<dbReference type="OrthoDB" id="5411533at2759"/>
<reference evidence="8" key="1">
    <citation type="submission" date="2020-12" db="EMBL/GenBank/DDBJ databases">
        <title>Metabolic potential, ecology and presence of endohyphal bacteria is reflected in genomic diversity of Mucoromycotina.</title>
        <authorList>
            <person name="Muszewska A."/>
            <person name="Okrasinska A."/>
            <person name="Steczkiewicz K."/>
            <person name="Drgas O."/>
            <person name="Orlowska M."/>
            <person name="Perlinska-Lenart U."/>
            <person name="Aleksandrzak-Piekarczyk T."/>
            <person name="Szatraj K."/>
            <person name="Zielenkiewicz U."/>
            <person name="Pilsyk S."/>
            <person name="Malc E."/>
            <person name="Mieczkowski P."/>
            <person name="Kruszewska J.S."/>
            <person name="Biernat P."/>
            <person name="Pawlowska J."/>
        </authorList>
    </citation>
    <scope>NUCLEOTIDE SEQUENCE</scope>
    <source>
        <strain evidence="8">WA0000067209</strain>
    </source>
</reference>
<proteinExistence type="predicted"/>
<dbReference type="InterPro" id="IPR035979">
    <property type="entry name" value="RBD_domain_sf"/>
</dbReference>
<accession>A0A8H7UEL6</accession>
<protein>
    <recommendedName>
        <fullName evidence="7">RNA recognition motif domain-containing protein</fullName>
    </recommendedName>
</protein>
<feature type="compositionally biased region" description="Basic residues" evidence="6">
    <location>
        <begin position="146"/>
        <end position="155"/>
    </location>
</feature>
<keyword evidence="2" id="KW-0507">mRNA processing</keyword>
<evidence type="ECO:0000256" key="5">
    <source>
        <dbReference type="ARBA" id="ARBA00023242"/>
    </source>
</evidence>
<dbReference type="EMBL" id="JAEPQZ010000009">
    <property type="protein sequence ID" value="KAG2177068.1"/>
    <property type="molecule type" value="Genomic_DNA"/>
</dbReference>
<feature type="region of interest" description="Disordered" evidence="6">
    <location>
        <begin position="146"/>
        <end position="274"/>
    </location>
</feature>
<evidence type="ECO:0000256" key="1">
    <source>
        <dbReference type="ARBA" id="ARBA00004123"/>
    </source>
</evidence>
<keyword evidence="4" id="KW-0508">mRNA splicing</keyword>
<feature type="compositionally biased region" description="Basic and acidic residues" evidence="6">
    <location>
        <begin position="15"/>
        <end position="29"/>
    </location>
</feature>
<dbReference type="SUPFAM" id="SSF54928">
    <property type="entry name" value="RNA-binding domain, RBD"/>
    <property type="match status" value="1"/>
</dbReference>
<dbReference type="FunFam" id="3.30.70.330:FF:000382">
    <property type="entry name" value="G-patch domain-containing protein"/>
    <property type="match status" value="1"/>
</dbReference>
<feature type="compositionally biased region" description="Basic and acidic residues" evidence="6">
    <location>
        <begin position="172"/>
        <end position="200"/>
    </location>
</feature>
<dbReference type="AlphaFoldDB" id="A0A8H7UEL6"/>
<evidence type="ECO:0000259" key="7">
    <source>
        <dbReference type="SMART" id="SM00361"/>
    </source>
</evidence>
<feature type="region of interest" description="Disordered" evidence="6">
    <location>
        <begin position="1"/>
        <end position="56"/>
    </location>
</feature>
<evidence type="ECO:0000256" key="2">
    <source>
        <dbReference type="ARBA" id="ARBA00022664"/>
    </source>
</evidence>
<comment type="caution">
    <text evidence="8">The sequence shown here is derived from an EMBL/GenBank/DDBJ whole genome shotgun (WGS) entry which is preliminary data.</text>
</comment>
<evidence type="ECO:0000313" key="8">
    <source>
        <dbReference type="EMBL" id="KAG2177068.1"/>
    </source>
</evidence>
<dbReference type="InterPro" id="IPR034653">
    <property type="entry name" value="SPF45_RRM"/>
</dbReference>
<gene>
    <name evidence="8" type="ORF">INT43_007724</name>
</gene>
<feature type="compositionally biased region" description="Low complexity" evidence="6">
    <location>
        <begin position="44"/>
        <end position="56"/>
    </location>
</feature>
<dbReference type="GO" id="GO:0045292">
    <property type="term" value="P:mRNA cis splicing, via spliceosome"/>
    <property type="evidence" value="ECO:0007669"/>
    <property type="project" value="InterPro"/>
</dbReference>
<dbReference type="PANTHER" id="PTHR13288">
    <property type="entry name" value="SPLICING FACTOR 45 SPF45"/>
    <property type="match status" value="1"/>
</dbReference>